<gene>
    <name evidence="1" type="ORF">BSAL_85485</name>
</gene>
<name>A0A0S4J4M5_BODSA</name>
<dbReference type="EMBL" id="CYKH01001006">
    <property type="protein sequence ID" value="CUG77511.1"/>
    <property type="molecule type" value="Genomic_DNA"/>
</dbReference>
<accession>A0A0S4J4M5</accession>
<dbReference type="Proteomes" id="UP000051952">
    <property type="component" value="Unassembled WGS sequence"/>
</dbReference>
<dbReference type="AlphaFoldDB" id="A0A0S4J4M5"/>
<dbReference type="VEuPathDB" id="TriTrypDB:BSAL_85485"/>
<evidence type="ECO:0000313" key="1">
    <source>
        <dbReference type="EMBL" id="CUG77511.1"/>
    </source>
</evidence>
<organism evidence="1 2">
    <name type="scientific">Bodo saltans</name>
    <name type="common">Flagellated protozoan</name>
    <dbReference type="NCBI Taxonomy" id="75058"/>
    <lineage>
        <taxon>Eukaryota</taxon>
        <taxon>Discoba</taxon>
        <taxon>Euglenozoa</taxon>
        <taxon>Kinetoplastea</taxon>
        <taxon>Metakinetoplastina</taxon>
        <taxon>Eubodonida</taxon>
        <taxon>Bodonidae</taxon>
        <taxon>Bodo</taxon>
    </lineage>
</organism>
<keyword evidence="2" id="KW-1185">Reference proteome</keyword>
<sequence length="130" mass="14377">MWLHQQLERAALRIVSSDAIVDAVMCGIMTEFSLLEVENNPHLRRDDVVDAVINIWAAREASVTIHAAFIDFETFSKGLLGNSELLDRVFYGATKATVDGFNDVTGRHSSAVFGGPQRSSSRLKELTLIK</sequence>
<reference evidence="2" key="1">
    <citation type="submission" date="2015-09" db="EMBL/GenBank/DDBJ databases">
        <authorList>
            <consortium name="Pathogen Informatics"/>
        </authorList>
    </citation>
    <scope>NUCLEOTIDE SEQUENCE [LARGE SCALE GENOMIC DNA]</scope>
    <source>
        <strain evidence="2">Lake Konstanz</strain>
    </source>
</reference>
<protein>
    <submittedName>
        <fullName evidence="1">Uncharacterized protein</fullName>
    </submittedName>
</protein>
<evidence type="ECO:0000313" key="2">
    <source>
        <dbReference type="Proteomes" id="UP000051952"/>
    </source>
</evidence>
<proteinExistence type="predicted"/>